<dbReference type="EMBL" id="LAVV01006837">
    <property type="protein sequence ID" value="KNZ58083.1"/>
    <property type="molecule type" value="Genomic_DNA"/>
</dbReference>
<comment type="caution">
    <text evidence="1">The sequence shown here is derived from an EMBL/GenBank/DDBJ whole genome shotgun (WGS) entry which is preliminary data.</text>
</comment>
<gene>
    <name evidence="1" type="ORF">VP01_19g1</name>
</gene>
<sequence>MTRFFSPVEVIYLTPPVVFIPVHHVCLSEYHKKETLGRTGPLLVIAQEDVPSSSRYKLIRSKSSWIIIPFHIFKYKKRTWMDRDETINSSASQGEKRCESKKIFRVFLVSVGQRCLKVSPRAFPLLAPPFLRFVGRKINKKEALRLFSNITFTSNIPMSRGRVFLSMETHPRLTFHGIPEKLRSLLFLTPEHEHFFLYLVGRLPLRNRGIRGEEASQRTSYSPAFPPPLIFLFIFMLGCSLSWTDTFLQYVVMPLPLSFCQLARMTFSLEGSRLAADGRPTNHLAQLSACSDAFPPRQGITGPTLSFPFLSFPPLPHHSNLSVYRAQLLPWLIHRINLLSVVGSVAETKLGLFRLYF</sequence>
<evidence type="ECO:0000313" key="2">
    <source>
        <dbReference type="Proteomes" id="UP000037035"/>
    </source>
</evidence>
<evidence type="ECO:0000313" key="1">
    <source>
        <dbReference type="EMBL" id="KNZ58083.1"/>
    </source>
</evidence>
<organism evidence="1 2">
    <name type="scientific">Puccinia sorghi</name>
    <dbReference type="NCBI Taxonomy" id="27349"/>
    <lineage>
        <taxon>Eukaryota</taxon>
        <taxon>Fungi</taxon>
        <taxon>Dikarya</taxon>
        <taxon>Basidiomycota</taxon>
        <taxon>Pucciniomycotina</taxon>
        <taxon>Pucciniomycetes</taxon>
        <taxon>Pucciniales</taxon>
        <taxon>Pucciniaceae</taxon>
        <taxon>Puccinia</taxon>
    </lineage>
</organism>
<dbReference type="Proteomes" id="UP000037035">
    <property type="component" value="Unassembled WGS sequence"/>
</dbReference>
<proteinExistence type="predicted"/>
<accession>A0A0L6VBF7</accession>
<reference evidence="1 2" key="1">
    <citation type="submission" date="2015-08" db="EMBL/GenBank/DDBJ databases">
        <title>Next Generation Sequencing and Analysis of the Genome of Puccinia sorghi L Schw, the Causal Agent of Maize Common Rust.</title>
        <authorList>
            <person name="Rochi L."/>
            <person name="Burguener G."/>
            <person name="Darino M."/>
            <person name="Turjanski A."/>
            <person name="Kreff E."/>
            <person name="Dieguez M.J."/>
            <person name="Sacco F."/>
        </authorList>
    </citation>
    <scope>NUCLEOTIDE SEQUENCE [LARGE SCALE GENOMIC DNA]</scope>
    <source>
        <strain evidence="1 2">RO10H11247</strain>
    </source>
</reference>
<protein>
    <submittedName>
        <fullName evidence="1">Uncharacterized protein</fullName>
    </submittedName>
</protein>
<keyword evidence="2" id="KW-1185">Reference proteome</keyword>
<name>A0A0L6VBF7_9BASI</name>
<dbReference type="VEuPathDB" id="FungiDB:VP01_19g1"/>
<dbReference type="AlphaFoldDB" id="A0A0L6VBF7"/>